<dbReference type="Proteomes" id="UP000494115">
    <property type="component" value="Unassembled WGS sequence"/>
</dbReference>
<accession>A0A6S7B226</accession>
<protein>
    <submittedName>
        <fullName evidence="1">Uncharacterized protein</fullName>
    </submittedName>
</protein>
<organism evidence="1 2">
    <name type="scientific">Pararobbsia alpina</name>
    <dbReference type="NCBI Taxonomy" id="621374"/>
    <lineage>
        <taxon>Bacteria</taxon>
        <taxon>Pseudomonadati</taxon>
        <taxon>Pseudomonadota</taxon>
        <taxon>Betaproteobacteria</taxon>
        <taxon>Burkholderiales</taxon>
        <taxon>Burkholderiaceae</taxon>
        <taxon>Pararobbsia</taxon>
    </lineage>
</organism>
<name>A0A6S7B226_9BURK</name>
<evidence type="ECO:0000313" key="1">
    <source>
        <dbReference type="EMBL" id="CAB3784564.1"/>
    </source>
</evidence>
<dbReference type="EMBL" id="CADIKM010000006">
    <property type="protein sequence ID" value="CAB3784564.1"/>
    <property type="molecule type" value="Genomic_DNA"/>
</dbReference>
<keyword evidence="2" id="KW-1185">Reference proteome</keyword>
<reference evidence="1 2" key="1">
    <citation type="submission" date="2020-04" db="EMBL/GenBank/DDBJ databases">
        <authorList>
            <person name="De Canck E."/>
        </authorList>
    </citation>
    <scope>NUCLEOTIDE SEQUENCE [LARGE SCALE GENOMIC DNA]</scope>
    <source>
        <strain evidence="1 2">LMG 28138</strain>
    </source>
</reference>
<evidence type="ECO:0000313" key="2">
    <source>
        <dbReference type="Proteomes" id="UP000494115"/>
    </source>
</evidence>
<dbReference type="AlphaFoldDB" id="A0A6S7B226"/>
<proteinExistence type="predicted"/>
<sequence length="47" mass="5431">MFKVQYLSILTPELWVDASWLGAFSSERRAQNAGCQIQGYEIRIVRV</sequence>
<gene>
    <name evidence="1" type="ORF">LMG28138_01834</name>
</gene>